<feature type="non-terminal residue" evidence="2">
    <location>
        <position position="1"/>
    </location>
</feature>
<feature type="compositionally biased region" description="Pro residues" evidence="1">
    <location>
        <begin position="42"/>
        <end position="51"/>
    </location>
</feature>
<evidence type="ECO:0000256" key="1">
    <source>
        <dbReference type="SAM" id="MobiDB-lite"/>
    </source>
</evidence>
<feature type="compositionally biased region" description="Polar residues" evidence="1">
    <location>
        <begin position="77"/>
        <end position="90"/>
    </location>
</feature>
<evidence type="ECO:0000313" key="3">
    <source>
        <dbReference type="Proteomes" id="UP001279410"/>
    </source>
</evidence>
<dbReference type="Proteomes" id="UP001279410">
    <property type="component" value="Unassembled WGS sequence"/>
</dbReference>
<accession>A0AAD3MTX4</accession>
<organism evidence="2 3">
    <name type="scientific">Lates japonicus</name>
    <name type="common">Japanese lates</name>
    <dbReference type="NCBI Taxonomy" id="270547"/>
    <lineage>
        <taxon>Eukaryota</taxon>
        <taxon>Metazoa</taxon>
        <taxon>Chordata</taxon>
        <taxon>Craniata</taxon>
        <taxon>Vertebrata</taxon>
        <taxon>Euteleostomi</taxon>
        <taxon>Actinopterygii</taxon>
        <taxon>Neopterygii</taxon>
        <taxon>Teleostei</taxon>
        <taxon>Neoteleostei</taxon>
        <taxon>Acanthomorphata</taxon>
        <taxon>Carangaria</taxon>
        <taxon>Carangaria incertae sedis</taxon>
        <taxon>Centropomidae</taxon>
        <taxon>Lates</taxon>
    </lineage>
</organism>
<keyword evidence="3" id="KW-1185">Reference proteome</keyword>
<dbReference type="AlphaFoldDB" id="A0AAD3MTX4"/>
<protein>
    <submittedName>
        <fullName evidence="2">Calcium-regulated heat stable protein 1-like isoform X1</fullName>
    </submittedName>
</protein>
<feature type="region of interest" description="Disordered" evidence="1">
    <location>
        <begin position="37"/>
        <end position="90"/>
    </location>
</feature>
<sequence length="90" mass="9505">MRGLFSFARLREVAAVACSQIVVAMVMRVLRMPLAGVLQPPLTDPTPPPSSPHFDSTSSVMSSQARHIQGSRPVTPPLTSAGSPRSPVSP</sequence>
<gene>
    <name evidence="2" type="ORF">AKAME5_002893700</name>
</gene>
<dbReference type="EMBL" id="BRZM01004788">
    <property type="protein sequence ID" value="GLD59601.1"/>
    <property type="molecule type" value="Genomic_DNA"/>
</dbReference>
<comment type="caution">
    <text evidence="2">The sequence shown here is derived from an EMBL/GenBank/DDBJ whole genome shotgun (WGS) entry which is preliminary data.</text>
</comment>
<evidence type="ECO:0000313" key="2">
    <source>
        <dbReference type="EMBL" id="GLD59601.1"/>
    </source>
</evidence>
<proteinExistence type="predicted"/>
<name>A0AAD3MTX4_LATJO</name>
<reference evidence="2" key="1">
    <citation type="submission" date="2022-08" db="EMBL/GenBank/DDBJ databases">
        <title>Genome sequencing of akame (Lates japonicus).</title>
        <authorList>
            <person name="Hashiguchi Y."/>
            <person name="Takahashi H."/>
        </authorList>
    </citation>
    <scope>NUCLEOTIDE SEQUENCE</scope>
    <source>
        <strain evidence="2">Kochi</strain>
    </source>
</reference>